<dbReference type="GO" id="GO:0006424">
    <property type="term" value="P:glutamyl-tRNA aminoacylation"/>
    <property type="evidence" value="ECO:0007669"/>
    <property type="project" value="InterPro"/>
</dbReference>
<dbReference type="HAMAP" id="MF_00022">
    <property type="entry name" value="Glu_tRNA_synth_type1"/>
    <property type="match status" value="1"/>
</dbReference>
<evidence type="ECO:0000256" key="2">
    <source>
        <dbReference type="ARBA" id="ARBA00022598"/>
    </source>
</evidence>
<dbReference type="GO" id="GO:0004818">
    <property type="term" value="F:glutamate-tRNA ligase activity"/>
    <property type="evidence" value="ECO:0007669"/>
    <property type="project" value="InterPro"/>
</dbReference>
<proteinExistence type="inferred from homology"/>
<dbReference type="EC" id="6.1.1.24" evidence="9"/>
<dbReference type="AlphaFoldDB" id="A0A3B0TVR9"/>
<evidence type="ECO:0000256" key="4">
    <source>
        <dbReference type="ARBA" id="ARBA00022840"/>
    </source>
</evidence>
<dbReference type="PROSITE" id="PS00178">
    <property type="entry name" value="AA_TRNA_LIGASE_I"/>
    <property type="match status" value="1"/>
</dbReference>
<dbReference type="PANTHER" id="PTHR43311:SF2">
    <property type="entry name" value="GLUTAMATE--TRNA LIGASE, MITOCHONDRIAL-RELATED"/>
    <property type="match status" value="1"/>
</dbReference>
<evidence type="ECO:0000259" key="7">
    <source>
        <dbReference type="Pfam" id="PF00749"/>
    </source>
</evidence>
<feature type="domain" description="Glutamyl/glutaminyl-tRNA synthetase class Ib catalytic" evidence="7">
    <location>
        <begin position="8"/>
        <end position="277"/>
    </location>
</feature>
<feature type="domain" description="Aminoacyl-tRNA synthetase class I anticodon-binding" evidence="8">
    <location>
        <begin position="340"/>
        <end position="445"/>
    </location>
</feature>
<dbReference type="InterPro" id="IPR001412">
    <property type="entry name" value="aa-tRNA-synth_I_CS"/>
</dbReference>
<keyword evidence="6" id="KW-0030">Aminoacyl-tRNA synthetase</keyword>
<dbReference type="InterPro" id="IPR020751">
    <property type="entry name" value="aa-tRNA-synth_I_codon-bd_sub2"/>
</dbReference>
<evidence type="ECO:0000256" key="3">
    <source>
        <dbReference type="ARBA" id="ARBA00022741"/>
    </source>
</evidence>
<dbReference type="NCBIfam" id="TIGR00464">
    <property type="entry name" value="gltX_bact"/>
    <property type="match status" value="1"/>
</dbReference>
<dbReference type="InterPro" id="IPR004527">
    <property type="entry name" value="Glu-tRNA-ligase_bac/mito"/>
</dbReference>
<comment type="similarity">
    <text evidence="1">Belongs to the class-I aminoacyl-tRNA synthetase family. Glutamate--tRNA ligase type 1 subfamily.</text>
</comment>
<protein>
    <submittedName>
        <fullName evidence="9">Glutamyl-tRNA(Gln) synthetase</fullName>
        <ecNumber evidence="9">6.1.1.24</ecNumber>
    </submittedName>
</protein>
<dbReference type="Gene3D" id="3.40.50.620">
    <property type="entry name" value="HUPs"/>
    <property type="match status" value="1"/>
</dbReference>
<evidence type="ECO:0000259" key="8">
    <source>
        <dbReference type="Pfam" id="PF19269"/>
    </source>
</evidence>
<dbReference type="SUPFAM" id="SSF48163">
    <property type="entry name" value="An anticodon-binding domain of class I aminoacyl-tRNA synthetases"/>
    <property type="match status" value="1"/>
</dbReference>
<keyword evidence="2 9" id="KW-0436">Ligase</keyword>
<dbReference type="Pfam" id="PF19269">
    <property type="entry name" value="Anticodon_2"/>
    <property type="match status" value="1"/>
</dbReference>
<evidence type="ECO:0000313" key="9">
    <source>
        <dbReference type="EMBL" id="VAW18532.1"/>
    </source>
</evidence>
<keyword evidence="3" id="KW-0547">Nucleotide-binding</keyword>
<dbReference type="InterPro" id="IPR014729">
    <property type="entry name" value="Rossmann-like_a/b/a_fold"/>
</dbReference>
<dbReference type="PRINTS" id="PR00987">
    <property type="entry name" value="TRNASYNTHGLU"/>
</dbReference>
<dbReference type="GO" id="GO:0005739">
    <property type="term" value="C:mitochondrion"/>
    <property type="evidence" value="ECO:0007669"/>
    <property type="project" value="TreeGrafter"/>
</dbReference>
<dbReference type="InterPro" id="IPR020058">
    <property type="entry name" value="Glu/Gln-tRNA-synth_Ib_cat-dom"/>
</dbReference>
<gene>
    <name evidence="9" type="ORF">MNBD_ALPHA12-2229</name>
</gene>
<keyword evidence="5" id="KW-0648">Protein biosynthesis</keyword>
<evidence type="ECO:0000256" key="5">
    <source>
        <dbReference type="ARBA" id="ARBA00022917"/>
    </source>
</evidence>
<accession>A0A3B0TVR9</accession>
<dbReference type="Pfam" id="PF00749">
    <property type="entry name" value="tRNA-synt_1c"/>
    <property type="match status" value="1"/>
</dbReference>
<organism evidence="9">
    <name type="scientific">hydrothermal vent metagenome</name>
    <dbReference type="NCBI Taxonomy" id="652676"/>
    <lineage>
        <taxon>unclassified sequences</taxon>
        <taxon>metagenomes</taxon>
        <taxon>ecological metagenomes</taxon>
    </lineage>
</organism>
<reference evidence="9" key="1">
    <citation type="submission" date="2018-06" db="EMBL/GenBank/DDBJ databases">
        <authorList>
            <person name="Zhirakovskaya E."/>
        </authorList>
    </citation>
    <scope>NUCLEOTIDE SEQUENCE</scope>
</reference>
<dbReference type="InterPro" id="IPR008925">
    <property type="entry name" value="aa_tRNA-synth_I_cd-bd_sf"/>
</dbReference>
<evidence type="ECO:0000256" key="1">
    <source>
        <dbReference type="ARBA" id="ARBA00007894"/>
    </source>
</evidence>
<dbReference type="InterPro" id="IPR000924">
    <property type="entry name" value="Glu/Gln-tRNA-synth"/>
</dbReference>
<dbReference type="InterPro" id="IPR045462">
    <property type="entry name" value="aa-tRNA-synth_I_cd-bd"/>
</dbReference>
<dbReference type="InterPro" id="IPR049940">
    <property type="entry name" value="GluQ/Sye"/>
</dbReference>
<dbReference type="GO" id="GO:0000049">
    <property type="term" value="F:tRNA binding"/>
    <property type="evidence" value="ECO:0007669"/>
    <property type="project" value="InterPro"/>
</dbReference>
<sequence length="446" mass="50075">MSQHKKIVRFAPSPTGLIHLGNARPALYNFLFAKANDATFVLRFDDTDKERSRAEFAEAIEQDLAWLGIVPDLVVRQSDRVALYDAARDRLIAEGRLYPCYETGDELDRRRARARAMGRPPIYDRAALELDNEQRHELEQEGRKPHWRFKLKGEPVHFADLVRGQQTVNNASMSDPVLIRHDGSYLYTLPSVVDDIDLGVTHIIRGEDHISNSGVQIEIFEALGGTPPVFAHHNLLTGTDGKGFSKRDGSLSIKSLREQGFEPMAVAIMAVLTGTSLPLAPCDSLDELAEKLDFGAISHGAARFDPAELEALNARILHQSDFSSLKERLQEFGVTEEKIWLALRNNISRLPQIADWLPLINGPVTPSIDENDRQFIEQAKQLLPPEPWDENVWKDWTSAIKKETGRKGKPLFMPLRQALTGRSDGPELKTLLPLMGRKECLDRLSG</sequence>
<evidence type="ECO:0000256" key="6">
    <source>
        <dbReference type="ARBA" id="ARBA00023146"/>
    </source>
</evidence>
<keyword evidence="4" id="KW-0067">ATP-binding</keyword>
<dbReference type="EMBL" id="UOEO01000091">
    <property type="protein sequence ID" value="VAW18532.1"/>
    <property type="molecule type" value="Genomic_DNA"/>
</dbReference>
<dbReference type="PANTHER" id="PTHR43311">
    <property type="entry name" value="GLUTAMATE--TRNA LIGASE"/>
    <property type="match status" value="1"/>
</dbReference>
<name>A0A3B0TVR9_9ZZZZ</name>
<dbReference type="SUPFAM" id="SSF52374">
    <property type="entry name" value="Nucleotidylyl transferase"/>
    <property type="match status" value="1"/>
</dbReference>
<dbReference type="GO" id="GO:0005524">
    <property type="term" value="F:ATP binding"/>
    <property type="evidence" value="ECO:0007669"/>
    <property type="project" value="UniProtKB-KW"/>
</dbReference>
<dbReference type="Gene3D" id="1.10.10.350">
    <property type="match status" value="1"/>
</dbReference>
<dbReference type="GO" id="GO:0050561">
    <property type="term" value="F:glutamate-tRNA(Gln) ligase activity"/>
    <property type="evidence" value="ECO:0007669"/>
    <property type="project" value="UniProtKB-EC"/>
</dbReference>